<dbReference type="EMBL" id="LAZR01023579">
    <property type="protein sequence ID" value="KKL78033.1"/>
    <property type="molecule type" value="Genomic_DNA"/>
</dbReference>
<gene>
    <name evidence="1" type="ORF">LCGC14_2028890</name>
</gene>
<comment type="caution">
    <text evidence="1">The sequence shown here is derived from an EMBL/GenBank/DDBJ whole genome shotgun (WGS) entry which is preliminary data.</text>
</comment>
<proteinExistence type="predicted"/>
<reference evidence="1" key="1">
    <citation type="journal article" date="2015" name="Nature">
        <title>Complex archaea that bridge the gap between prokaryotes and eukaryotes.</title>
        <authorList>
            <person name="Spang A."/>
            <person name="Saw J.H."/>
            <person name="Jorgensen S.L."/>
            <person name="Zaremba-Niedzwiedzka K."/>
            <person name="Martijn J."/>
            <person name="Lind A.E."/>
            <person name="van Eijk R."/>
            <person name="Schleper C."/>
            <person name="Guy L."/>
            <person name="Ettema T.J."/>
        </authorList>
    </citation>
    <scope>NUCLEOTIDE SEQUENCE</scope>
</reference>
<name>A0A0F9EV73_9ZZZZ</name>
<organism evidence="1">
    <name type="scientific">marine sediment metagenome</name>
    <dbReference type="NCBI Taxonomy" id="412755"/>
    <lineage>
        <taxon>unclassified sequences</taxon>
        <taxon>metagenomes</taxon>
        <taxon>ecological metagenomes</taxon>
    </lineage>
</organism>
<dbReference type="AlphaFoldDB" id="A0A0F9EV73"/>
<protein>
    <submittedName>
        <fullName evidence="1">Uncharacterized protein</fullName>
    </submittedName>
</protein>
<accession>A0A0F9EV73</accession>
<sequence length="68" mass="7874">MKSKKIQEELSQLAEQVEAEHFPTNAAMVDTAADCLQRHLKTMLNDEQMETLTPWFDMIWMASICETN</sequence>
<evidence type="ECO:0000313" key="1">
    <source>
        <dbReference type="EMBL" id="KKL78033.1"/>
    </source>
</evidence>